<dbReference type="EMBL" id="JABMIG020000387">
    <property type="protein sequence ID" value="KAL3779483.1"/>
    <property type="molecule type" value="Genomic_DNA"/>
</dbReference>
<keyword evidence="3" id="KW-1185">Reference proteome</keyword>
<dbReference type="AlphaFoldDB" id="A0ABD3NVP5"/>
<organism evidence="2 3">
    <name type="scientific">Cyclotella cryptica</name>
    <dbReference type="NCBI Taxonomy" id="29204"/>
    <lineage>
        <taxon>Eukaryota</taxon>
        <taxon>Sar</taxon>
        <taxon>Stramenopiles</taxon>
        <taxon>Ochrophyta</taxon>
        <taxon>Bacillariophyta</taxon>
        <taxon>Coscinodiscophyceae</taxon>
        <taxon>Thalassiosirophycidae</taxon>
        <taxon>Stephanodiscales</taxon>
        <taxon>Stephanodiscaceae</taxon>
        <taxon>Cyclotella</taxon>
    </lineage>
</organism>
<evidence type="ECO:0000313" key="3">
    <source>
        <dbReference type="Proteomes" id="UP001516023"/>
    </source>
</evidence>
<protein>
    <submittedName>
        <fullName evidence="2">Uncharacterized protein</fullName>
    </submittedName>
</protein>
<sequence>MDAPCELHPDKAACEEPSVFEYPADADEDSSVRDNENRFSAGLLTQPCDNSVDSEVSYDAQHIIDQDSPGSKGVNDRPAVENGVGHAVGSTPIGKSPSAENASKILPCLNERYEYDPYLLAQSKKLFSASFERNMDMSGSSSDDDENSDDSEFARSLNLGNLDHTNGLEPAPVEKRQQGKQKVKISSQIGDKAEEDNNFKEISAKRGMIFSTHSSNKKPKKYPGLSQPEPGSMLAHSISHELEAKYPCRSLQIKVLSSQLESVVRKTILAWRSMCCIRNNHYSEASFNGEVKLSSPAPVIVSGSGGTGKTSIVCDAVDILREKTDSISGKAKSNGQTNRSNIVSRAYVDCASYESTGDVAFILNSAFKQLHDCYYPKAVHGGNHDELASNDGCDDKGMARSEEADQDIFPSNLMNFSTDHIEEIHDSDDDDFGVEDFIERQRKSFRVKHFRKGRNGSRLTEQGL</sequence>
<evidence type="ECO:0000313" key="2">
    <source>
        <dbReference type="EMBL" id="KAL3779483.1"/>
    </source>
</evidence>
<evidence type="ECO:0000256" key="1">
    <source>
        <dbReference type="SAM" id="MobiDB-lite"/>
    </source>
</evidence>
<feature type="region of interest" description="Disordered" evidence="1">
    <location>
        <begin position="159"/>
        <end position="198"/>
    </location>
</feature>
<reference evidence="2 3" key="1">
    <citation type="journal article" date="2020" name="G3 (Bethesda)">
        <title>Improved Reference Genome for Cyclotella cryptica CCMP332, a Model for Cell Wall Morphogenesis, Salinity Adaptation, and Lipid Production in Diatoms (Bacillariophyta).</title>
        <authorList>
            <person name="Roberts W.R."/>
            <person name="Downey K.M."/>
            <person name="Ruck E.C."/>
            <person name="Traller J.C."/>
            <person name="Alverson A.J."/>
        </authorList>
    </citation>
    <scope>NUCLEOTIDE SEQUENCE [LARGE SCALE GENOMIC DNA]</scope>
    <source>
        <strain evidence="2 3">CCMP332</strain>
    </source>
</reference>
<proteinExistence type="predicted"/>
<comment type="caution">
    <text evidence="2">The sequence shown here is derived from an EMBL/GenBank/DDBJ whole genome shotgun (WGS) entry which is preliminary data.</text>
</comment>
<gene>
    <name evidence="2" type="ORF">HJC23_000042</name>
</gene>
<feature type="region of interest" description="Disordered" evidence="1">
    <location>
        <begin position="63"/>
        <end position="101"/>
    </location>
</feature>
<accession>A0ABD3NVP5</accession>
<name>A0ABD3NVP5_9STRA</name>
<dbReference type="Proteomes" id="UP001516023">
    <property type="component" value="Unassembled WGS sequence"/>
</dbReference>